<evidence type="ECO:0000256" key="1">
    <source>
        <dbReference type="SAM" id="SignalP"/>
    </source>
</evidence>
<feature type="chain" id="PRO_5009311276" evidence="1">
    <location>
        <begin position="20"/>
        <end position="311"/>
    </location>
</feature>
<accession>A0A1I7XM61</accession>
<dbReference type="Proteomes" id="UP000095283">
    <property type="component" value="Unplaced"/>
</dbReference>
<protein>
    <submittedName>
        <fullName evidence="3">C1q domain-containing protein</fullName>
    </submittedName>
</protein>
<dbReference type="AlphaFoldDB" id="A0A1I7XM61"/>
<evidence type="ECO:0000313" key="2">
    <source>
        <dbReference type="Proteomes" id="UP000095283"/>
    </source>
</evidence>
<dbReference type="WBParaSite" id="Hba_18872">
    <property type="protein sequence ID" value="Hba_18872"/>
    <property type="gene ID" value="Hba_18872"/>
</dbReference>
<proteinExistence type="predicted"/>
<feature type="signal peptide" evidence="1">
    <location>
        <begin position="1"/>
        <end position="19"/>
    </location>
</feature>
<reference evidence="3" key="1">
    <citation type="submission" date="2016-11" db="UniProtKB">
        <authorList>
            <consortium name="WormBaseParasite"/>
        </authorList>
    </citation>
    <scope>IDENTIFICATION</scope>
</reference>
<sequence>MVGLNAGAALLALCHLVLAQGPQIRVHNEGQSYTFEMYMLDVQNNDYMIESCTMNGQQFIGPFGCVQCGNGVINSVETEQYTRPGAMKRTLVHFYASSPTIHFACSVKILQCCGCAERSCERRPLLLGVVCTSKSIIFGTAGDHYPPMSPEGILAVSCKQCNMYTILYMMYLYILTYVNINSRYGTRESSGRTGFYSVRDGKAEENFHVKSSTNGTEPNEFHERSSYRNFAYERDMGRVAPLEGFDEVETRERRYCLSDDEYDILEKDIKRTHTSRFYQDPCSVENGSESGSERFREEGIQHAVYAQSLPV</sequence>
<organism evidence="2 3">
    <name type="scientific">Heterorhabditis bacteriophora</name>
    <name type="common">Entomopathogenic nematode worm</name>
    <dbReference type="NCBI Taxonomy" id="37862"/>
    <lineage>
        <taxon>Eukaryota</taxon>
        <taxon>Metazoa</taxon>
        <taxon>Ecdysozoa</taxon>
        <taxon>Nematoda</taxon>
        <taxon>Chromadorea</taxon>
        <taxon>Rhabditida</taxon>
        <taxon>Rhabditina</taxon>
        <taxon>Rhabditomorpha</taxon>
        <taxon>Strongyloidea</taxon>
        <taxon>Heterorhabditidae</taxon>
        <taxon>Heterorhabditis</taxon>
    </lineage>
</organism>
<evidence type="ECO:0000313" key="3">
    <source>
        <dbReference type="WBParaSite" id="Hba_18872"/>
    </source>
</evidence>
<keyword evidence="1" id="KW-0732">Signal</keyword>
<name>A0A1I7XM61_HETBA</name>
<keyword evidence="2" id="KW-1185">Reference proteome</keyword>